<evidence type="ECO:0000313" key="2">
    <source>
        <dbReference type="EMBL" id="KAG5280138.1"/>
    </source>
</evidence>
<reference evidence="2" key="1">
    <citation type="submission" date="2020-10" db="EMBL/GenBank/DDBJ databases">
        <title>Chromosome-scale genome assembly of the Allis shad, Alosa alosa.</title>
        <authorList>
            <person name="Margot Z."/>
            <person name="Christophe K."/>
            <person name="Cabau C."/>
            <person name="Louis A."/>
            <person name="Berthelot C."/>
            <person name="Parey E."/>
            <person name="Roest Crollius H."/>
            <person name="Montfort J."/>
            <person name="Robinson-Rechavi M."/>
            <person name="Bucao C."/>
            <person name="Bouchez O."/>
            <person name="Gislard M."/>
            <person name="Lluch J."/>
            <person name="Milhes M."/>
            <person name="Lampietro C."/>
            <person name="Lopez Roques C."/>
            <person name="Donnadieu C."/>
            <person name="Braasch I."/>
            <person name="Desvignes T."/>
            <person name="Postlethwait J."/>
            <person name="Bobe J."/>
            <person name="Guiguen Y."/>
        </authorList>
    </citation>
    <scope>NUCLEOTIDE SEQUENCE</scope>
    <source>
        <strain evidence="2">M-15738</strain>
        <tissue evidence="2">Blood</tissue>
    </source>
</reference>
<feature type="region of interest" description="Disordered" evidence="1">
    <location>
        <begin position="1"/>
        <end position="20"/>
    </location>
</feature>
<gene>
    <name evidence="2" type="ORF">AALO_G00085400</name>
</gene>
<proteinExistence type="predicted"/>
<dbReference type="Proteomes" id="UP000823561">
    <property type="component" value="Chromosome 6"/>
</dbReference>
<accession>A0AAV6GYD8</accession>
<dbReference type="AlphaFoldDB" id="A0AAV6GYD8"/>
<organism evidence="2 3">
    <name type="scientific">Alosa alosa</name>
    <name type="common">allis shad</name>
    <dbReference type="NCBI Taxonomy" id="278164"/>
    <lineage>
        <taxon>Eukaryota</taxon>
        <taxon>Metazoa</taxon>
        <taxon>Chordata</taxon>
        <taxon>Craniata</taxon>
        <taxon>Vertebrata</taxon>
        <taxon>Euteleostomi</taxon>
        <taxon>Actinopterygii</taxon>
        <taxon>Neopterygii</taxon>
        <taxon>Teleostei</taxon>
        <taxon>Clupei</taxon>
        <taxon>Clupeiformes</taxon>
        <taxon>Clupeoidei</taxon>
        <taxon>Clupeidae</taxon>
        <taxon>Alosa</taxon>
    </lineage>
</organism>
<sequence>MDEYERQSMALSPPKKKTRHISKRLFDKTRNRVDIGGAFLRWRRLRQTKNIKSDAELAIFLLDSYEGPSTSTPSKAQWTKSVAPALSSICPSDGDLSCESLERESTLDAPEALEQSLHNMNVQSEPHMMDESEFNDLRNSVIDWGTDEEDDENHDKDDNSHDEDDNSQDEDYVPHISIRIGGALPTSCIDSLPIISMSDVVHDIDAEIEPPSAHIPMPPTILPAQLEVLAEDDLIGKRASICYEDCLKQLAAVLMLPIKQCPYRCPRSHTDCPCLPPFEVSITARGTASIMEWTCPAGHTVWKWTSQPTVKYSMLAGDFMLATNILLSGSNYAKVSLLFKFMNIEMVNRSTYFAIQDTFCVDTIKECWLEKRVEMKSHLQDKDVVIVADGRMDSPGHCAQYCTYTAMENDTRAIISVITIDKRETSRNSVIMEKEAFIRTMDGLLSELKLVEVCTDAHVQISALMNKGKYKDLGVQHSLDMWHGAKNLAKRINAAAQIRGQSCLNYWLKDIVNHFWWCCKVAGSYQRFLELWFGLAHHVVNEHTWVLGGCHHEEHDTSKQWLTRGSAPHEALKTIMRNKRWLKEVHKYLNFRSTAELESFQNHILMYASKRTAYTPPVFEARTILAAMDYNFHLDRPELPKPDGSKQYRRLYKKQARRYSVYTVKAAKTYGHIPNLQARILHKRLTGKGMPRRRSLRPHDPRRLGLLPPVPAPTLDELVRTQVGRCLVPELPEI</sequence>
<dbReference type="EMBL" id="JADWDJ010000006">
    <property type="protein sequence ID" value="KAG5280138.1"/>
    <property type="molecule type" value="Genomic_DNA"/>
</dbReference>
<evidence type="ECO:0008006" key="4">
    <source>
        <dbReference type="Google" id="ProtNLM"/>
    </source>
</evidence>
<feature type="region of interest" description="Disordered" evidence="1">
    <location>
        <begin position="145"/>
        <end position="170"/>
    </location>
</feature>
<evidence type="ECO:0000313" key="3">
    <source>
        <dbReference type="Proteomes" id="UP000823561"/>
    </source>
</evidence>
<protein>
    <recommendedName>
        <fullName evidence="4">Transposase</fullName>
    </recommendedName>
</protein>
<evidence type="ECO:0000256" key="1">
    <source>
        <dbReference type="SAM" id="MobiDB-lite"/>
    </source>
</evidence>
<keyword evidence="3" id="KW-1185">Reference proteome</keyword>
<feature type="region of interest" description="Disordered" evidence="1">
    <location>
        <begin position="688"/>
        <end position="708"/>
    </location>
</feature>
<dbReference type="PANTHER" id="PTHR31751:SF7">
    <property type="entry name" value="THAP-TYPE DOMAIN-CONTAINING PROTEIN"/>
    <property type="match status" value="1"/>
</dbReference>
<dbReference type="PANTHER" id="PTHR31751">
    <property type="entry name" value="SI:CH211-108C17.2-RELATED-RELATED"/>
    <property type="match status" value="1"/>
</dbReference>
<name>A0AAV6GYD8_9TELE</name>
<comment type="caution">
    <text evidence="2">The sequence shown here is derived from an EMBL/GenBank/DDBJ whole genome shotgun (WGS) entry which is preliminary data.</text>
</comment>
<feature type="compositionally biased region" description="Acidic residues" evidence="1">
    <location>
        <begin position="160"/>
        <end position="170"/>
    </location>
</feature>